<proteinExistence type="inferred from homology"/>
<dbReference type="InterPro" id="IPR000515">
    <property type="entry name" value="MetI-like"/>
</dbReference>
<evidence type="ECO:0000256" key="7">
    <source>
        <dbReference type="RuleBase" id="RU363032"/>
    </source>
</evidence>
<feature type="transmembrane region" description="Helical" evidence="7">
    <location>
        <begin position="226"/>
        <end position="247"/>
    </location>
</feature>
<evidence type="ECO:0000256" key="2">
    <source>
        <dbReference type="ARBA" id="ARBA00022448"/>
    </source>
</evidence>
<feature type="transmembrane region" description="Helical" evidence="7">
    <location>
        <begin position="48"/>
        <end position="69"/>
    </location>
</feature>
<evidence type="ECO:0000256" key="5">
    <source>
        <dbReference type="ARBA" id="ARBA00022989"/>
    </source>
</evidence>
<feature type="transmembrane region" description="Helical" evidence="7">
    <location>
        <begin position="177"/>
        <end position="195"/>
    </location>
</feature>
<dbReference type="GO" id="GO:0005886">
    <property type="term" value="C:plasma membrane"/>
    <property type="evidence" value="ECO:0007669"/>
    <property type="project" value="UniProtKB-SubCell"/>
</dbReference>
<dbReference type="PANTHER" id="PTHR43386">
    <property type="entry name" value="OLIGOPEPTIDE TRANSPORT SYSTEM PERMEASE PROTEIN APPC"/>
    <property type="match status" value="1"/>
</dbReference>
<dbReference type="CDD" id="cd06261">
    <property type="entry name" value="TM_PBP2"/>
    <property type="match status" value="1"/>
</dbReference>
<evidence type="ECO:0000256" key="1">
    <source>
        <dbReference type="ARBA" id="ARBA00004651"/>
    </source>
</evidence>
<keyword evidence="5 7" id="KW-1133">Transmembrane helix</keyword>
<keyword evidence="3" id="KW-1003">Cell membrane</keyword>
<gene>
    <name evidence="9" type="ORF">SAMN04489747_4000</name>
</gene>
<keyword evidence="10" id="KW-1185">Reference proteome</keyword>
<dbReference type="AlphaFoldDB" id="A0A1G7ENX7"/>
<keyword evidence="6 7" id="KW-0472">Membrane</keyword>
<dbReference type="Proteomes" id="UP000198546">
    <property type="component" value="Chromosome i"/>
</dbReference>
<comment type="subcellular location">
    <subcellularLocation>
        <location evidence="1 7">Cell membrane</location>
        <topology evidence="1 7">Multi-pass membrane protein</topology>
    </subcellularLocation>
</comment>
<keyword evidence="4 7" id="KW-0812">Transmembrane</keyword>
<organism evidence="9 10">
    <name type="scientific">Auraticoccus monumenti</name>
    <dbReference type="NCBI Taxonomy" id="675864"/>
    <lineage>
        <taxon>Bacteria</taxon>
        <taxon>Bacillati</taxon>
        <taxon>Actinomycetota</taxon>
        <taxon>Actinomycetes</taxon>
        <taxon>Propionibacteriales</taxon>
        <taxon>Propionibacteriaceae</taxon>
        <taxon>Auraticoccus</taxon>
    </lineage>
</organism>
<evidence type="ECO:0000256" key="3">
    <source>
        <dbReference type="ARBA" id="ARBA00022475"/>
    </source>
</evidence>
<dbReference type="InterPro" id="IPR035906">
    <property type="entry name" value="MetI-like_sf"/>
</dbReference>
<dbReference type="Pfam" id="PF00528">
    <property type="entry name" value="BPD_transp_1"/>
    <property type="match status" value="1"/>
</dbReference>
<dbReference type="PROSITE" id="PS50928">
    <property type="entry name" value="ABC_TM1"/>
    <property type="match status" value="1"/>
</dbReference>
<dbReference type="EMBL" id="LT629688">
    <property type="protein sequence ID" value="SDE65327.1"/>
    <property type="molecule type" value="Genomic_DNA"/>
</dbReference>
<dbReference type="SUPFAM" id="SSF161098">
    <property type="entry name" value="MetI-like"/>
    <property type="match status" value="1"/>
</dbReference>
<feature type="transmembrane region" description="Helical" evidence="7">
    <location>
        <begin position="286"/>
        <end position="306"/>
    </location>
</feature>
<dbReference type="OrthoDB" id="8906042at2"/>
<feature type="domain" description="ABC transmembrane type-1" evidence="8">
    <location>
        <begin position="113"/>
        <end position="303"/>
    </location>
</feature>
<dbReference type="Gene3D" id="1.10.3720.10">
    <property type="entry name" value="MetI-like"/>
    <property type="match status" value="1"/>
</dbReference>
<evidence type="ECO:0000256" key="4">
    <source>
        <dbReference type="ARBA" id="ARBA00022692"/>
    </source>
</evidence>
<name>A0A1G7ENX7_9ACTN</name>
<dbReference type="InterPro" id="IPR050366">
    <property type="entry name" value="BP-dependent_transpt_permease"/>
</dbReference>
<evidence type="ECO:0000313" key="10">
    <source>
        <dbReference type="Proteomes" id="UP000198546"/>
    </source>
</evidence>
<evidence type="ECO:0000259" key="8">
    <source>
        <dbReference type="PROSITE" id="PS50928"/>
    </source>
</evidence>
<reference evidence="9 10" key="1">
    <citation type="submission" date="2016-10" db="EMBL/GenBank/DDBJ databases">
        <authorList>
            <person name="de Groot N.N."/>
        </authorList>
    </citation>
    <scope>NUCLEOTIDE SEQUENCE [LARGE SCALE GENOMIC DNA]</scope>
    <source>
        <strain evidence="9 10">MON 2.2</strain>
    </source>
</reference>
<feature type="transmembrane region" description="Helical" evidence="7">
    <location>
        <begin position="117"/>
        <end position="145"/>
    </location>
</feature>
<dbReference type="Pfam" id="PF12911">
    <property type="entry name" value="OppC_N"/>
    <property type="match status" value="1"/>
</dbReference>
<feature type="transmembrane region" description="Helical" evidence="7">
    <location>
        <begin position="152"/>
        <end position="171"/>
    </location>
</feature>
<sequence length="316" mass="33020">MSQPTVDPQPSRWPPRLVQAMGGDAVPDEKGTSLWAGALQRMRRNPTAILGAVIVLGFVLVALLAPVLAPYEPASTEWIAMVTPSDVPGPFPGHPLGLDPFGSDLLTQLLYGARQSLIIGVVSTGLGLLVGALLGGVAGAFGGWVDTVVMRVVDILLSIPSLLLAVSVAAVLGRNPLAIMIAIAAAQVPIFARLLRGSMLAQRGQDYVLAASSLGLRRRTVVMSHVLPNSLGPVIVQATLTLATSIIEVAALSYLGLGAPNPAVAEWGRMLVKGQERLQSEPHLTLLPGLCIAVTALGFTLFGEALREALDPKARR</sequence>
<dbReference type="STRING" id="675864.SAMN04489747_4000"/>
<dbReference type="GO" id="GO:0055085">
    <property type="term" value="P:transmembrane transport"/>
    <property type="evidence" value="ECO:0007669"/>
    <property type="project" value="InterPro"/>
</dbReference>
<evidence type="ECO:0000313" key="9">
    <source>
        <dbReference type="EMBL" id="SDE65327.1"/>
    </source>
</evidence>
<protein>
    <submittedName>
        <fullName evidence="9">Peptide/nickel transport system permease protein</fullName>
    </submittedName>
</protein>
<dbReference type="RefSeq" id="WP_090595923.1">
    <property type="nucleotide sequence ID" value="NZ_LT629688.1"/>
</dbReference>
<comment type="similarity">
    <text evidence="7">Belongs to the binding-protein-dependent transport system permease family.</text>
</comment>
<accession>A0A1G7ENX7</accession>
<dbReference type="PANTHER" id="PTHR43386:SF1">
    <property type="entry name" value="D,D-DIPEPTIDE TRANSPORT SYSTEM PERMEASE PROTEIN DDPC-RELATED"/>
    <property type="match status" value="1"/>
</dbReference>
<keyword evidence="2 7" id="KW-0813">Transport</keyword>
<evidence type="ECO:0000256" key="6">
    <source>
        <dbReference type="ARBA" id="ARBA00023136"/>
    </source>
</evidence>
<dbReference type="InterPro" id="IPR025966">
    <property type="entry name" value="OppC_N"/>
</dbReference>